<dbReference type="CDD" id="cd07573">
    <property type="entry name" value="CPA"/>
    <property type="match status" value="1"/>
</dbReference>
<dbReference type="EMBL" id="HBHZ01007310">
    <property type="protein sequence ID" value="CAE0192565.1"/>
    <property type="molecule type" value="Transcribed_RNA"/>
</dbReference>
<protein>
    <submittedName>
        <fullName evidence="4">N-carbamoylputrescine amidase</fullName>
    </submittedName>
</protein>
<dbReference type="PANTHER" id="PTHR43674:SF2">
    <property type="entry name" value="BETA-UREIDOPROPIONASE"/>
    <property type="match status" value="1"/>
</dbReference>
<evidence type="ECO:0000313" key="3">
    <source>
        <dbReference type="EMBL" id="CAE0192565.1"/>
    </source>
</evidence>
<sequence>MREVTVCATQMCCCPDREENIQRASDLVRAAREKEGAQIVLLQELFATRYFPQELREDHLDAAEAYEGSALLDRMAELAGDLGVVLPVSFFERSGNCCFNSVCVVDADGTKRGVYRKSHIPMGPGYEEKYYFAPGDTGFKVFQTRHAKVGVGICWDQWFPECARAMALDGAEVLLYPTAIGSEPHCPGLDSWPHWSAVMKGHAAANLVPVVASNRVGVESCEHYNGGRTSLKFYGGSFVADHMGQEVASCSRIEGEAVGEWEIASFTFDLDEVARQRRAWGLFRDRRPDLYGRLLSM</sequence>
<keyword evidence="5" id="KW-1185">Reference proteome</keyword>
<dbReference type="AlphaFoldDB" id="A0A7S3CF48"/>
<dbReference type="PROSITE" id="PS50263">
    <property type="entry name" value="CN_HYDROLASE"/>
    <property type="match status" value="1"/>
</dbReference>
<evidence type="ECO:0000313" key="5">
    <source>
        <dbReference type="Proteomes" id="UP001472866"/>
    </source>
</evidence>
<dbReference type="Proteomes" id="UP001472866">
    <property type="component" value="Chromosome 01"/>
</dbReference>
<evidence type="ECO:0000259" key="2">
    <source>
        <dbReference type="PROSITE" id="PS50263"/>
    </source>
</evidence>
<evidence type="ECO:0000313" key="4">
    <source>
        <dbReference type="EMBL" id="WZN59414.1"/>
    </source>
</evidence>
<dbReference type="EMBL" id="CP151501">
    <property type="protein sequence ID" value="WZN59414.1"/>
    <property type="molecule type" value="Genomic_DNA"/>
</dbReference>
<dbReference type="Pfam" id="PF00795">
    <property type="entry name" value="CN_hydrolase"/>
    <property type="match status" value="1"/>
</dbReference>
<feature type="domain" description="CN hydrolase" evidence="2">
    <location>
        <begin position="4"/>
        <end position="270"/>
    </location>
</feature>
<gene>
    <name evidence="3" type="ORF">CROS1456_LOCUS5655</name>
    <name evidence="4" type="ORF">HKI87_01g09400</name>
</gene>
<reference evidence="4 5" key="2">
    <citation type="submission" date="2024-03" db="EMBL/GenBank/DDBJ databases">
        <title>Complete genome sequence of the green alga Chloropicon roscoffensis RCC1871.</title>
        <authorList>
            <person name="Lemieux C."/>
            <person name="Pombert J.-F."/>
            <person name="Otis C."/>
            <person name="Turmel M."/>
        </authorList>
    </citation>
    <scope>NUCLEOTIDE SEQUENCE [LARGE SCALE GENOMIC DNA]</scope>
    <source>
        <strain evidence="4 5">RCC1871</strain>
    </source>
</reference>
<name>A0A7S3CF48_9CHLO</name>
<dbReference type="Gene3D" id="3.60.110.10">
    <property type="entry name" value="Carbon-nitrogen hydrolase"/>
    <property type="match status" value="1"/>
</dbReference>
<evidence type="ECO:0000256" key="1">
    <source>
        <dbReference type="ARBA" id="ARBA00022801"/>
    </source>
</evidence>
<reference evidence="3" key="1">
    <citation type="submission" date="2021-01" db="EMBL/GenBank/DDBJ databases">
        <authorList>
            <person name="Corre E."/>
            <person name="Pelletier E."/>
            <person name="Niang G."/>
            <person name="Scheremetjew M."/>
            <person name="Finn R."/>
            <person name="Kale V."/>
            <person name="Holt S."/>
            <person name="Cochrane G."/>
            <person name="Meng A."/>
            <person name="Brown T."/>
            <person name="Cohen L."/>
        </authorList>
    </citation>
    <scope>NUCLEOTIDE SEQUENCE</scope>
    <source>
        <strain evidence="3">RCC1871</strain>
    </source>
</reference>
<dbReference type="GO" id="GO:0050126">
    <property type="term" value="F:N-carbamoylputrescine amidase activity"/>
    <property type="evidence" value="ECO:0007669"/>
    <property type="project" value="TreeGrafter"/>
</dbReference>
<dbReference type="PANTHER" id="PTHR43674">
    <property type="entry name" value="NITRILASE C965.09-RELATED"/>
    <property type="match status" value="1"/>
</dbReference>
<accession>A0A7S3CF48</accession>
<dbReference type="InterPro" id="IPR036526">
    <property type="entry name" value="C-N_Hydrolase_sf"/>
</dbReference>
<dbReference type="InterPro" id="IPR003010">
    <property type="entry name" value="C-N_Hydrolase"/>
</dbReference>
<dbReference type="SUPFAM" id="SSF56317">
    <property type="entry name" value="Carbon-nitrogen hydrolase"/>
    <property type="match status" value="1"/>
</dbReference>
<dbReference type="GO" id="GO:0033388">
    <property type="term" value="P:putrescine biosynthetic process from arginine"/>
    <property type="evidence" value="ECO:0007669"/>
    <property type="project" value="TreeGrafter"/>
</dbReference>
<dbReference type="InterPro" id="IPR050345">
    <property type="entry name" value="Aliph_Amidase/BUP"/>
</dbReference>
<organism evidence="3">
    <name type="scientific">Chloropicon roscoffensis</name>
    <dbReference type="NCBI Taxonomy" id="1461544"/>
    <lineage>
        <taxon>Eukaryota</taxon>
        <taxon>Viridiplantae</taxon>
        <taxon>Chlorophyta</taxon>
        <taxon>Chloropicophyceae</taxon>
        <taxon>Chloropicales</taxon>
        <taxon>Chloropicaceae</taxon>
        <taxon>Chloropicon</taxon>
    </lineage>
</organism>
<proteinExistence type="predicted"/>
<keyword evidence="1" id="KW-0378">Hydrolase</keyword>